<keyword evidence="2" id="KW-1185">Reference proteome</keyword>
<proteinExistence type="predicted"/>
<dbReference type="PANTHER" id="PTHR37698">
    <property type="entry name" value="PHOTOSYNTHETIC NDH SUBUNIT OF SUBCOMPLEX B 1, CHLOROPLASTIC"/>
    <property type="match status" value="1"/>
</dbReference>
<dbReference type="GO" id="GO:0009507">
    <property type="term" value="C:chloroplast"/>
    <property type="evidence" value="ECO:0007669"/>
    <property type="project" value="InterPro"/>
</dbReference>
<dbReference type="GO" id="GO:0009773">
    <property type="term" value="P:photosynthetic electron transport in photosystem I"/>
    <property type="evidence" value="ECO:0007669"/>
    <property type="project" value="InterPro"/>
</dbReference>
<dbReference type="InterPro" id="IPR044983">
    <property type="entry name" value="PNSB1"/>
</dbReference>
<dbReference type="EMBL" id="NKQK01000026">
    <property type="protein sequence ID" value="PSR89363.1"/>
    <property type="molecule type" value="Genomic_DNA"/>
</dbReference>
<organism evidence="1 2">
    <name type="scientific">Actinidia chinensis var. chinensis</name>
    <name type="common">Chinese soft-hair kiwi</name>
    <dbReference type="NCBI Taxonomy" id="1590841"/>
    <lineage>
        <taxon>Eukaryota</taxon>
        <taxon>Viridiplantae</taxon>
        <taxon>Streptophyta</taxon>
        <taxon>Embryophyta</taxon>
        <taxon>Tracheophyta</taxon>
        <taxon>Spermatophyta</taxon>
        <taxon>Magnoliopsida</taxon>
        <taxon>eudicotyledons</taxon>
        <taxon>Gunneridae</taxon>
        <taxon>Pentapetalae</taxon>
        <taxon>asterids</taxon>
        <taxon>Ericales</taxon>
        <taxon>Actinidiaceae</taxon>
        <taxon>Actinidia</taxon>
    </lineage>
</organism>
<reference evidence="2" key="2">
    <citation type="journal article" date="2018" name="BMC Genomics">
        <title>A manually annotated Actinidia chinensis var. chinensis (kiwifruit) genome highlights the challenges associated with draft genomes and gene prediction in plants.</title>
        <authorList>
            <person name="Pilkington S.M."/>
            <person name="Crowhurst R."/>
            <person name="Hilario E."/>
            <person name="Nardozza S."/>
            <person name="Fraser L."/>
            <person name="Peng Y."/>
            <person name="Gunaseelan K."/>
            <person name="Simpson R."/>
            <person name="Tahir J."/>
            <person name="Deroles S.C."/>
            <person name="Templeton K."/>
            <person name="Luo Z."/>
            <person name="Davy M."/>
            <person name="Cheng C."/>
            <person name="McNeilage M."/>
            <person name="Scaglione D."/>
            <person name="Liu Y."/>
            <person name="Zhang Q."/>
            <person name="Datson P."/>
            <person name="De Silva N."/>
            <person name="Gardiner S.E."/>
            <person name="Bassett H."/>
            <person name="Chagne D."/>
            <person name="McCallum J."/>
            <person name="Dzierzon H."/>
            <person name="Deng C."/>
            <person name="Wang Y.Y."/>
            <person name="Barron L."/>
            <person name="Manako K."/>
            <person name="Bowen J."/>
            <person name="Foster T.M."/>
            <person name="Erridge Z.A."/>
            <person name="Tiffin H."/>
            <person name="Waite C.N."/>
            <person name="Davies K.M."/>
            <person name="Grierson E.P."/>
            <person name="Laing W.A."/>
            <person name="Kirk R."/>
            <person name="Chen X."/>
            <person name="Wood M."/>
            <person name="Montefiori M."/>
            <person name="Brummell D.A."/>
            <person name="Schwinn K.E."/>
            <person name="Catanach A."/>
            <person name="Fullerton C."/>
            <person name="Li D."/>
            <person name="Meiyalaghan S."/>
            <person name="Nieuwenhuizen N."/>
            <person name="Read N."/>
            <person name="Prakash R."/>
            <person name="Hunter D."/>
            <person name="Zhang H."/>
            <person name="McKenzie M."/>
            <person name="Knabel M."/>
            <person name="Harris A."/>
            <person name="Allan A.C."/>
            <person name="Gleave A."/>
            <person name="Chen A."/>
            <person name="Janssen B.J."/>
            <person name="Plunkett B."/>
            <person name="Ampomah-Dwamena C."/>
            <person name="Voogd C."/>
            <person name="Leif D."/>
            <person name="Lafferty D."/>
            <person name="Souleyre E.J.F."/>
            <person name="Varkonyi-Gasic E."/>
            <person name="Gambi F."/>
            <person name="Hanley J."/>
            <person name="Yao J.L."/>
            <person name="Cheung J."/>
            <person name="David K.M."/>
            <person name="Warren B."/>
            <person name="Marsh K."/>
            <person name="Snowden K.C."/>
            <person name="Lin-Wang K."/>
            <person name="Brian L."/>
            <person name="Martinez-Sanchez M."/>
            <person name="Wang M."/>
            <person name="Ileperuma N."/>
            <person name="Macnee N."/>
            <person name="Campin R."/>
            <person name="McAtee P."/>
            <person name="Drummond R.S.M."/>
            <person name="Espley R.V."/>
            <person name="Ireland H.S."/>
            <person name="Wu R."/>
            <person name="Atkinson R.G."/>
            <person name="Karunairetnam S."/>
            <person name="Bulley S."/>
            <person name="Chunkath S."/>
            <person name="Hanley Z."/>
            <person name="Storey R."/>
            <person name="Thrimawithana A.H."/>
            <person name="Thomson S."/>
            <person name="David C."/>
            <person name="Testolin R."/>
            <person name="Huang H."/>
            <person name="Hellens R.P."/>
            <person name="Schaffer R.J."/>
        </authorList>
    </citation>
    <scope>NUCLEOTIDE SEQUENCE [LARGE SCALE GENOMIC DNA]</scope>
    <source>
        <strain evidence="2">cv. Red5</strain>
    </source>
</reference>
<name>A0A2R6PD91_ACTCC</name>
<dbReference type="OMA" id="MYDEMID"/>
<dbReference type="OrthoDB" id="1674473at2759"/>
<dbReference type="Proteomes" id="UP000241394">
    <property type="component" value="Chromosome LG26"/>
</dbReference>
<dbReference type="STRING" id="1590841.A0A2R6PD91"/>
<sequence length="206" mass="22684">MTDWLGRPFRSVPRHLVPPLKVSISRKLKEVVEEKYKSVGAAKGKYIVIHGIQSDSKASMRSRGDTDSLLPVEIWAEIATAIRGVRPIFVIPHEKLREDVEDVVGYDDSIVFITIPKQLAALINDSAGVIATNTAAIQQYSNLHTHVENPGNIALFSSAEKARAFMPNAEERKCTVVLSKTGKLVDIDVEAVKSAVRIFQMPLALV</sequence>
<gene>
    <name evidence="1" type="ORF">CEY00_Acc29561</name>
</gene>
<reference evidence="1 2" key="1">
    <citation type="submission" date="2017-07" db="EMBL/GenBank/DDBJ databases">
        <title>An improved, manually edited Actinidia chinensis var. chinensis (kiwifruit) genome highlights the challenges associated with draft genomes and gene prediction in plants.</title>
        <authorList>
            <person name="Pilkington S."/>
            <person name="Crowhurst R."/>
            <person name="Hilario E."/>
            <person name="Nardozza S."/>
            <person name="Fraser L."/>
            <person name="Peng Y."/>
            <person name="Gunaseelan K."/>
            <person name="Simpson R."/>
            <person name="Tahir J."/>
            <person name="Deroles S."/>
            <person name="Templeton K."/>
            <person name="Luo Z."/>
            <person name="Davy M."/>
            <person name="Cheng C."/>
            <person name="Mcneilage M."/>
            <person name="Scaglione D."/>
            <person name="Liu Y."/>
            <person name="Zhang Q."/>
            <person name="Datson P."/>
            <person name="De Silva N."/>
            <person name="Gardiner S."/>
            <person name="Bassett H."/>
            <person name="Chagne D."/>
            <person name="Mccallum J."/>
            <person name="Dzierzon H."/>
            <person name="Deng C."/>
            <person name="Wang Y.-Y."/>
            <person name="Barron N."/>
            <person name="Manako K."/>
            <person name="Bowen J."/>
            <person name="Foster T."/>
            <person name="Erridge Z."/>
            <person name="Tiffin H."/>
            <person name="Waite C."/>
            <person name="Davies K."/>
            <person name="Grierson E."/>
            <person name="Laing W."/>
            <person name="Kirk R."/>
            <person name="Chen X."/>
            <person name="Wood M."/>
            <person name="Montefiori M."/>
            <person name="Brummell D."/>
            <person name="Schwinn K."/>
            <person name="Catanach A."/>
            <person name="Fullerton C."/>
            <person name="Li D."/>
            <person name="Meiyalaghan S."/>
            <person name="Nieuwenhuizen N."/>
            <person name="Read N."/>
            <person name="Prakash R."/>
            <person name="Hunter D."/>
            <person name="Zhang H."/>
            <person name="Mckenzie M."/>
            <person name="Knabel M."/>
            <person name="Harris A."/>
            <person name="Allan A."/>
            <person name="Chen A."/>
            <person name="Janssen B."/>
            <person name="Plunkett B."/>
            <person name="Dwamena C."/>
            <person name="Voogd C."/>
            <person name="Leif D."/>
            <person name="Lafferty D."/>
            <person name="Souleyre E."/>
            <person name="Varkonyi-Gasic E."/>
            <person name="Gambi F."/>
            <person name="Hanley J."/>
            <person name="Yao J.-L."/>
            <person name="Cheung J."/>
            <person name="David K."/>
            <person name="Warren B."/>
            <person name="Marsh K."/>
            <person name="Snowden K."/>
            <person name="Lin-Wang K."/>
            <person name="Brian L."/>
            <person name="Martinez-Sanchez M."/>
            <person name="Wang M."/>
            <person name="Ileperuma N."/>
            <person name="Macnee N."/>
            <person name="Campin R."/>
            <person name="Mcatee P."/>
            <person name="Drummond R."/>
            <person name="Espley R."/>
            <person name="Ireland H."/>
            <person name="Wu R."/>
            <person name="Atkinson R."/>
            <person name="Karunairetnam S."/>
            <person name="Bulley S."/>
            <person name="Chunkath S."/>
            <person name="Hanley Z."/>
            <person name="Storey R."/>
            <person name="Thrimawithana A."/>
            <person name="Thomson S."/>
            <person name="David C."/>
            <person name="Testolin R."/>
        </authorList>
    </citation>
    <scope>NUCLEOTIDE SEQUENCE [LARGE SCALE GENOMIC DNA]</scope>
    <source>
        <strain evidence="2">cv. Red5</strain>
        <tissue evidence="1">Young leaf</tissue>
    </source>
</reference>
<protein>
    <submittedName>
        <fullName evidence="1">Photosynthetic NDH subunit of subcomplex B 1 like</fullName>
    </submittedName>
</protein>
<dbReference type="PANTHER" id="PTHR37698:SF1">
    <property type="entry name" value="PHOTOSYNTHETIC NDH SUBUNIT OF SUBCOMPLEX B 1, CHLOROPLASTIC"/>
    <property type="match status" value="1"/>
</dbReference>
<accession>A0A2R6PD91</accession>
<evidence type="ECO:0000313" key="2">
    <source>
        <dbReference type="Proteomes" id="UP000241394"/>
    </source>
</evidence>
<evidence type="ECO:0000313" key="1">
    <source>
        <dbReference type="EMBL" id="PSR89363.1"/>
    </source>
</evidence>
<dbReference type="InParanoid" id="A0A2R6PD91"/>
<comment type="caution">
    <text evidence="1">The sequence shown here is derived from an EMBL/GenBank/DDBJ whole genome shotgun (WGS) entry which is preliminary data.</text>
</comment>
<dbReference type="Gramene" id="PSR89363">
    <property type="protein sequence ID" value="PSR89363"/>
    <property type="gene ID" value="CEY00_Acc29561"/>
</dbReference>
<dbReference type="GO" id="GO:0010598">
    <property type="term" value="C:NAD(P)H dehydrogenase complex (plastoquinone)"/>
    <property type="evidence" value="ECO:0007669"/>
    <property type="project" value="InterPro"/>
</dbReference>
<dbReference type="AlphaFoldDB" id="A0A2R6PD91"/>